<reference evidence="4 5" key="1">
    <citation type="submission" date="2011-02" db="EMBL/GenBank/DDBJ databases">
        <title>The Genome Sequence of Sphaeroforma arctica JP610.</title>
        <authorList>
            <consortium name="The Broad Institute Genome Sequencing Platform"/>
            <person name="Russ C."/>
            <person name="Cuomo C."/>
            <person name="Young S.K."/>
            <person name="Zeng Q."/>
            <person name="Gargeya S."/>
            <person name="Alvarado L."/>
            <person name="Berlin A."/>
            <person name="Chapman S.B."/>
            <person name="Chen Z."/>
            <person name="Freedman E."/>
            <person name="Gellesch M."/>
            <person name="Goldberg J."/>
            <person name="Griggs A."/>
            <person name="Gujja S."/>
            <person name="Heilman E."/>
            <person name="Heiman D."/>
            <person name="Howarth C."/>
            <person name="Mehta T."/>
            <person name="Neiman D."/>
            <person name="Pearson M."/>
            <person name="Roberts A."/>
            <person name="Saif S."/>
            <person name="Shea T."/>
            <person name="Shenoy N."/>
            <person name="Sisk P."/>
            <person name="Stolte C."/>
            <person name="Sykes S."/>
            <person name="White J."/>
            <person name="Yandava C."/>
            <person name="Burger G."/>
            <person name="Gray M.W."/>
            <person name="Holland P.W.H."/>
            <person name="King N."/>
            <person name="Lang F.B.F."/>
            <person name="Roger A.J."/>
            <person name="Ruiz-Trillo I."/>
            <person name="Haas B."/>
            <person name="Nusbaum C."/>
            <person name="Birren B."/>
        </authorList>
    </citation>
    <scope>NUCLEOTIDE SEQUENCE [LARGE SCALE GENOMIC DNA]</scope>
    <source>
        <strain evidence="4 5">JP610</strain>
    </source>
</reference>
<sequence>MTSSFILDDKEEALARSRERAASKWALFFIPILTTIWAVMVYFGYSMFAEGDEGWKIVQLGQAYTTLAFTLVVIAGLAYTWYEPEIVALHHGFTMFYFFFALWTCSAHIVFVEAPIAPDPDGTWFDHLGFSCYIFLMCFSSQCTLIGSLCLRQRLFYYIFYKNELNPSFWIAVPVFLAICITIAVPFVTCGYADCNRFVPRSTHFPQMFVMACAFFYYLYYTYHASRVFVSFWQNVRAFVIHNLLQIAFFVVYLTAACDLFVLETLISLYFVWLVGLDSFTIPLVRAIARKAFGITLWGDIDFHGAPLRLIKNEDELDVVIANKGYFRPALQAFADGRYCGENISFLSELYDLQEKQDLGHWTTDDTNQFQRIIVEYIDADGSLSLNLTVSVREDCLKKHADGEGINSTFEKVLKAIKFLTTLNLWNTFVDTPEYKEALRKSNKAEENKDNVQNNLKTAGLLPDHERLANGKTSIVGSINGSVFDPSDRDQKKDPSKEKLNRCLSSARNLEQDRNATAVSIGSSTTLRDYADGDRYYSEEPTQV</sequence>
<dbReference type="EMBL" id="KQ243056">
    <property type="protein sequence ID" value="KNC76543.1"/>
    <property type="molecule type" value="Genomic_DNA"/>
</dbReference>
<organism evidence="4 5">
    <name type="scientific">Sphaeroforma arctica JP610</name>
    <dbReference type="NCBI Taxonomy" id="667725"/>
    <lineage>
        <taxon>Eukaryota</taxon>
        <taxon>Ichthyosporea</taxon>
        <taxon>Ichthyophonida</taxon>
        <taxon>Sphaeroforma</taxon>
    </lineage>
</organism>
<gene>
    <name evidence="4" type="ORF">SARC_10961</name>
</gene>
<dbReference type="InterPro" id="IPR044926">
    <property type="entry name" value="RGS_subdomain_2"/>
</dbReference>
<dbReference type="RefSeq" id="XP_014150445.1">
    <property type="nucleotide sequence ID" value="XM_014294970.1"/>
</dbReference>
<name>A0A0L0FKJ8_9EUKA</name>
<keyword evidence="5" id="KW-1185">Reference proteome</keyword>
<evidence type="ECO:0000259" key="3">
    <source>
        <dbReference type="PROSITE" id="PS50132"/>
    </source>
</evidence>
<accession>A0A0L0FKJ8</accession>
<dbReference type="Proteomes" id="UP000054560">
    <property type="component" value="Unassembled WGS sequence"/>
</dbReference>
<feature type="region of interest" description="Disordered" evidence="1">
    <location>
        <begin position="506"/>
        <end position="525"/>
    </location>
</feature>
<feature type="transmembrane region" description="Helical" evidence="2">
    <location>
        <begin position="205"/>
        <end position="223"/>
    </location>
</feature>
<feature type="transmembrane region" description="Helical" evidence="2">
    <location>
        <begin position="244"/>
        <end position="263"/>
    </location>
</feature>
<dbReference type="InterPro" id="IPR016137">
    <property type="entry name" value="RGS"/>
</dbReference>
<feature type="transmembrane region" description="Helical" evidence="2">
    <location>
        <begin position="269"/>
        <end position="289"/>
    </location>
</feature>
<dbReference type="Gene3D" id="1.10.167.10">
    <property type="entry name" value="Regulator of G-protein Signalling 4, domain 2"/>
    <property type="match status" value="1"/>
</dbReference>
<keyword evidence="2" id="KW-0472">Membrane</keyword>
<dbReference type="PROSITE" id="PS50132">
    <property type="entry name" value="RGS"/>
    <property type="match status" value="1"/>
</dbReference>
<proteinExistence type="predicted"/>
<feature type="transmembrane region" description="Helical" evidence="2">
    <location>
        <begin position="25"/>
        <end position="43"/>
    </location>
</feature>
<dbReference type="SUPFAM" id="SSF48097">
    <property type="entry name" value="Regulator of G-protein signaling, RGS"/>
    <property type="match status" value="1"/>
</dbReference>
<dbReference type="InterPro" id="IPR036305">
    <property type="entry name" value="RGS_sf"/>
</dbReference>
<feature type="compositionally biased region" description="Basic and acidic residues" evidence="1">
    <location>
        <begin position="486"/>
        <end position="501"/>
    </location>
</feature>
<feature type="transmembrane region" description="Helical" evidence="2">
    <location>
        <begin position="128"/>
        <end position="149"/>
    </location>
</feature>
<feature type="transmembrane region" description="Helical" evidence="2">
    <location>
        <begin position="169"/>
        <end position="193"/>
    </location>
</feature>
<keyword evidence="2" id="KW-0812">Transmembrane</keyword>
<dbReference type="GeneID" id="25911465"/>
<feature type="region of interest" description="Disordered" evidence="1">
    <location>
        <begin position="479"/>
        <end position="501"/>
    </location>
</feature>
<keyword evidence="2" id="KW-1133">Transmembrane helix</keyword>
<evidence type="ECO:0000313" key="5">
    <source>
        <dbReference type="Proteomes" id="UP000054560"/>
    </source>
</evidence>
<dbReference type="AlphaFoldDB" id="A0A0L0FKJ8"/>
<feature type="domain" description="RGS" evidence="3">
    <location>
        <begin position="331"/>
        <end position="439"/>
    </location>
</feature>
<evidence type="ECO:0000256" key="2">
    <source>
        <dbReference type="SAM" id="Phobius"/>
    </source>
</evidence>
<feature type="transmembrane region" description="Helical" evidence="2">
    <location>
        <begin position="94"/>
        <end position="116"/>
    </location>
</feature>
<feature type="transmembrane region" description="Helical" evidence="2">
    <location>
        <begin position="63"/>
        <end position="82"/>
    </location>
</feature>
<dbReference type="Pfam" id="PF00615">
    <property type="entry name" value="RGS"/>
    <property type="match status" value="1"/>
</dbReference>
<evidence type="ECO:0000256" key="1">
    <source>
        <dbReference type="SAM" id="MobiDB-lite"/>
    </source>
</evidence>
<dbReference type="SMART" id="SM00315">
    <property type="entry name" value="RGS"/>
    <property type="match status" value="1"/>
</dbReference>
<protein>
    <recommendedName>
        <fullName evidence="3">RGS domain-containing protein</fullName>
    </recommendedName>
</protein>
<evidence type="ECO:0000313" key="4">
    <source>
        <dbReference type="EMBL" id="KNC76543.1"/>
    </source>
</evidence>